<keyword evidence="10" id="KW-0902">Two-component regulatory system</keyword>
<evidence type="ECO:0000256" key="3">
    <source>
        <dbReference type="ARBA" id="ARBA00012438"/>
    </source>
</evidence>
<dbReference type="InterPro" id="IPR036890">
    <property type="entry name" value="HATPase_C_sf"/>
</dbReference>
<name>C5BYS3_BEUC1</name>
<evidence type="ECO:0000256" key="6">
    <source>
        <dbReference type="ARBA" id="ARBA00022679"/>
    </source>
</evidence>
<dbReference type="SMART" id="SM00388">
    <property type="entry name" value="HisKA"/>
    <property type="match status" value="1"/>
</dbReference>
<dbReference type="STRING" id="471853.Bcav_0770"/>
<dbReference type="GO" id="GO:0005886">
    <property type="term" value="C:plasma membrane"/>
    <property type="evidence" value="ECO:0007669"/>
    <property type="project" value="UniProtKB-SubCell"/>
</dbReference>
<dbReference type="GO" id="GO:0004721">
    <property type="term" value="F:phosphoprotein phosphatase activity"/>
    <property type="evidence" value="ECO:0007669"/>
    <property type="project" value="TreeGrafter"/>
</dbReference>
<dbReference type="OrthoDB" id="9813151at2"/>
<comment type="subcellular location">
    <subcellularLocation>
        <location evidence="2">Cell membrane</location>
    </subcellularLocation>
</comment>
<dbReference type="Gene3D" id="3.30.565.10">
    <property type="entry name" value="Histidine kinase-like ATPase, C-terminal domain"/>
    <property type="match status" value="1"/>
</dbReference>
<dbReference type="PANTHER" id="PTHR45453:SF1">
    <property type="entry name" value="PHOSPHATE REGULON SENSOR PROTEIN PHOR"/>
    <property type="match status" value="1"/>
</dbReference>
<dbReference type="GO" id="GO:0005524">
    <property type="term" value="F:ATP binding"/>
    <property type="evidence" value="ECO:0007669"/>
    <property type="project" value="UniProtKB-KW"/>
</dbReference>
<dbReference type="EMBL" id="CP001618">
    <property type="protein sequence ID" value="ACQ79031.1"/>
    <property type="molecule type" value="Genomic_DNA"/>
</dbReference>
<dbReference type="InterPro" id="IPR050351">
    <property type="entry name" value="BphY/WalK/GraS-like"/>
</dbReference>
<dbReference type="GO" id="GO:0000155">
    <property type="term" value="F:phosphorelay sensor kinase activity"/>
    <property type="evidence" value="ECO:0007669"/>
    <property type="project" value="InterPro"/>
</dbReference>
<keyword evidence="9" id="KW-0067">ATP-binding</keyword>
<keyword evidence="8 16" id="KW-0418">Kinase</keyword>
<dbReference type="InterPro" id="IPR005467">
    <property type="entry name" value="His_kinase_dom"/>
</dbReference>
<dbReference type="EC" id="2.7.13.3" evidence="3"/>
<evidence type="ECO:0000256" key="12">
    <source>
        <dbReference type="ARBA" id="ARBA00039401"/>
    </source>
</evidence>
<evidence type="ECO:0000256" key="1">
    <source>
        <dbReference type="ARBA" id="ARBA00000085"/>
    </source>
</evidence>
<reference evidence="16 17" key="1">
    <citation type="journal article" date="2009" name="Stand. Genomic Sci.">
        <title>Complete genome sequence of Beutenbergia cavernae type strain (HKI 0122).</title>
        <authorList>
            <person name="Land M."/>
            <person name="Pukall R."/>
            <person name="Abt B."/>
            <person name="Goker M."/>
            <person name="Rohde M."/>
            <person name="Glavina Del Rio T."/>
            <person name="Tice H."/>
            <person name="Copeland A."/>
            <person name="Cheng J.F."/>
            <person name="Lucas S."/>
            <person name="Chen F."/>
            <person name="Nolan M."/>
            <person name="Bruce D."/>
            <person name="Goodwin L."/>
            <person name="Pitluck S."/>
            <person name="Ivanova N."/>
            <person name="Mavromatis K."/>
            <person name="Ovchinnikova G."/>
            <person name="Pati A."/>
            <person name="Chen A."/>
            <person name="Palaniappan K."/>
            <person name="Hauser L."/>
            <person name="Chang Y.J."/>
            <person name="Jefferies C.C."/>
            <person name="Saunders E."/>
            <person name="Brettin T."/>
            <person name="Detter J.C."/>
            <person name="Han C."/>
            <person name="Chain P."/>
            <person name="Bristow J."/>
            <person name="Eisen J.A."/>
            <person name="Markowitz V."/>
            <person name="Hugenholtz P."/>
            <person name="Kyrpides N.C."/>
            <person name="Klenk H.P."/>
            <person name="Lapidus A."/>
        </authorList>
    </citation>
    <scope>NUCLEOTIDE SEQUENCE [LARGE SCALE GENOMIC DNA]</scope>
    <source>
        <strain evidence="17">ATCC BAA-8 / DSM 12333 / NBRC 16432</strain>
    </source>
</reference>
<evidence type="ECO:0000259" key="15">
    <source>
        <dbReference type="PROSITE" id="PS50109"/>
    </source>
</evidence>
<dbReference type="PRINTS" id="PR00344">
    <property type="entry name" value="BCTRLSENSOR"/>
</dbReference>
<evidence type="ECO:0000256" key="10">
    <source>
        <dbReference type="ARBA" id="ARBA00023012"/>
    </source>
</evidence>
<dbReference type="CDD" id="cd00075">
    <property type="entry name" value="HATPase"/>
    <property type="match status" value="1"/>
</dbReference>
<evidence type="ECO:0000256" key="8">
    <source>
        <dbReference type="ARBA" id="ARBA00022777"/>
    </source>
</evidence>
<dbReference type="FunFam" id="1.10.287.130:FF:000008">
    <property type="entry name" value="Two-component sensor histidine kinase"/>
    <property type="match status" value="1"/>
</dbReference>
<dbReference type="PROSITE" id="PS50109">
    <property type="entry name" value="HIS_KIN"/>
    <property type="match status" value="1"/>
</dbReference>
<evidence type="ECO:0000313" key="17">
    <source>
        <dbReference type="Proteomes" id="UP000007962"/>
    </source>
</evidence>
<evidence type="ECO:0000256" key="14">
    <source>
        <dbReference type="SAM" id="Phobius"/>
    </source>
</evidence>
<keyword evidence="14" id="KW-1133">Transmembrane helix</keyword>
<keyword evidence="4" id="KW-1003">Cell membrane</keyword>
<sequence>MPEVSSIAPVGVIVLLAIVAGLVAFRLSERSQRRTSPDQAPALPVDDDMAGVLAALRSTTILLAADDEVLRASASAHALGLLRHGRLTHASIADLVAEARREGGVREVAMTVPRGPGIGSGHLSLDVRVAALSGSRVLVLADDRTAARRLDEVRRDFVANVSHELKTPVGAIALLAETIGDAAGDPDAVRRFSEQMGRESRRLSELVQDIIDLSRLQEPDALLNSAAVDLDAVVAESVDRARVEARARDVGIAVGGRQGLKVFGDHALLVTALRNLLDNALRYSDRGTRVSIGVDTADDGMVEIAVVDQGVGISADELPRVFERFYRIDPARSRETGGTGLGLSIVKHVAADHGGEVRVWSTPGRGSTFTLRIPVADRPPGEGPGDEPPDEVRIIPR</sequence>
<accession>C5BYS3</accession>
<dbReference type="SMART" id="SM00387">
    <property type="entry name" value="HATPase_c"/>
    <property type="match status" value="1"/>
</dbReference>
<keyword evidence="5" id="KW-0597">Phosphoprotein</keyword>
<dbReference type="GO" id="GO:0016036">
    <property type="term" value="P:cellular response to phosphate starvation"/>
    <property type="evidence" value="ECO:0007669"/>
    <property type="project" value="TreeGrafter"/>
</dbReference>
<dbReference type="HOGENOM" id="CLU_000445_89_2_11"/>
<protein>
    <recommendedName>
        <fullName evidence="12">Sensor-like histidine kinase SenX3</fullName>
        <ecNumber evidence="3">2.7.13.3</ecNumber>
    </recommendedName>
</protein>
<keyword evidence="17" id="KW-1185">Reference proteome</keyword>
<dbReference type="eggNOG" id="COG5002">
    <property type="taxonomic scope" value="Bacteria"/>
</dbReference>
<dbReference type="InterPro" id="IPR003594">
    <property type="entry name" value="HATPase_dom"/>
</dbReference>
<evidence type="ECO:0000256" key="9">
    <source>
        <dbReference type="ARBA" id="ARBA00022840"/>
    </source>
</evidence>
<evidence type="ECO:0000256" key="2">
    <source>
        <dbReference type="ARBA" id="ARBA00004236"/>
    </source>
</evidence>
<feature type="domain" description="Histidine kinase" evidence="15">
    <location>
        <begin position="160"/>
        <end position="377"/>
    </location>
</feature>
<gene>
    <name evidence="16" type="ordered locus">Bcav_0770</name>
</gene>
<dbReference type="PANTHER" id="PTHR45453">
    <property type="entry name" value="PHOSPHATE REGULON SENSOR PROTEIN PHOR"/>
    <property type="match status" value="1"/>
</dbReference>
<keyword evidence="7" id="KW-0547">Nucleotide-binding</keyword>
<dbReference type="CDD" id="cd00082">
    <property type="entry name" value="HisKA"/>
    <property type="match status" value="1"/>
</dbReference>
<evidence type="ECO:0000256" key="13">
    <source>
        <dbReference type="SAM" id="MobiDB-lite"/>
    </source>
</evidence>
<dbReference type="Pfam" id="PF02518">
    <property type="entry name" value="HATPase_c"/>
    <property type="match status" value="1"/>
</dbReference>
<dbReference type="Proteomes" id="UP000007962">
    <property type="component" value="Chromosome"/>
</dbReference>
<keyword evidence="14" id="KW-0812">Transmembrane</keyword>
<evidence type="ECO:0000256" key="5">
    <source>
        <dbReference type="ARBA" id="ARBA00022553"/>
    </source>
</evidence>
<dbReference type="Pfam" id="PF00512">
    <property type="entry name" value="HisKA"/>
    <property type="match status" value="1"/>
</dbReference>
<keyword evidence="11 14" id="KW-0472">Membrane</keyword>
<dbReference type="SUPFAM" id="SSF55874">
    <property type="entry name" value="ATPase domain of HSP90 chaperone/DNA topoisomerase II/histidine kinase"/>
    <property type="match status" value="1"/>
</dbReference>
<dbReference type="Gene3D" id="1.10.287.130">
    <property type="match status" value="1"/>
</dbReference>
<organism evidence="16 17">
    <name type="scientific">Beutenbergia cavernae (strain ATCC BAA-8 / DSM 12333 / CCUG 43141 / JCM 11478 / NBRC 16432 / NCIMB 13614 / HKI 0122)</name>
    <dbReference type="NCBI Taxonomy" id="471853"/>
    <lineage>
        <taxon>Bacteria</taxon>
        <taxon>Bacillati</taxon>
        <taxon>Actinomycetota</taxon>
        <taxon>Actinomycetes</taxon>
        <taxon>Micrococcales</taxon>
        <taxon>Beutenbergiaceae</taxon>
        <taxon>Beutenbergia</taxon>
    </lineage>
</organism>
<dbReference type="InterPro" id="IPR004358">
    <property type="entry name" value="Sig_transdc_His_kin-like_C"/>
</dbReference>
<dbReference type="RefSeq" id="WP_012725811.1">
    <property type="nucleotide sequence ID" value="NC_012669.1"/>
</dbReference>
<dbReference type="KEGG" id="bcv:Bcav_0770"/>
<keyword evidence="6" id="KW-0808">Transferase</keyword>
<feature type="region of interest" description="Disordered" evidence="13">
    <location>
        <begin position="375"/>
        <end position="397"/>
    </location>
</feature>
<dbReference type="SUPFAM" id="SSF47384">
    <property type="entry name" value="Homodimeric domain of signal transducing histidine kinase"/>
    <property type="match status" value="1"/>
</dbReference>
<dbReference type="InterPro" id="IPR036097">
    <property type="entry name" value="HisK_dim/P_sf"/>
</dbReference>
<evidence type="ECO:0000256" key="11">
    <source>
        <dbReference type="ARBA" id="ARBA00023136"/>
    </source>
</evidence>
<evidence type="ECO:0000256" key="4">
    <source>
        <dbReference type="ARBA" id="ARBA00022475"/>
    </source>
</evidence>
<comment type="catalytic activity">
    <reaction evidence="1">
        <text>ATP + protein L-histidine = ADP + protein N-phospho-L-histidine.</text>
        <dbReference type="EC" id="2.7.13.3"/>
    </reaction>
</comment>
<dbReference type="InterPro" id="IPR003661">
    <property type="entry name" value="HisK_dim/P_dom"/>
</dbReference>
<feature type="transmembrane region" description="Helical" evidence="14">
    <location>
        <begin position="6"/>
        <end position="25"/>
    </location>
</feature>
<proteinExistence type="predicted"/>
<evidence type="ECO:0000256" key="7">
    <source>
        <dbReference type="ARBA" id="ARBA00022741"/>
    </source>
</evidence>
<dbReference type="AlphaFoldDB" id="C5BYS3"/>
<dbReference type="FunFam" id="3.30.565.10:FF:000006">
    <property type="entry name" value="Sensor histidine kinase WalK"/>
    <property type="match status" value="1"/>
</dbReference>
<evidence type="ECO:0000313" key="16">
    <source>
        <dbReference type="EMBL" id="ACQ79031.1"/>
    </source>
</evidence>